<evidence type="ECO:0000313" key="1">
    <source>
        <dbReference type="EMBL" id="KAH3674530.1"/>
    </source>
</evidence>
<dbReference type="AlphaFoldDB" id="A0A9P8PN31"/>
<sequence length="37" mass="4142">AYSMKKILKVEELLPSSFAKAEAEDDLESDLLEGLEE</sequence>
<gene>
    <name evidence="1" type="ORF">WICPIJ_009543</name>
</gene>
<evidence type="ECO:0000313" key="2">
    <source>
        <dbReference type="Proteomes" id="UP000774326"/>
    </source>
</evidence>
<dbReference type="EMBL" id="JAEUBG010005499">
    <property type="protein sequence ID" value="KAH3674530.1"/>
    <property type="molecule type" value="Genomic_DNA"/>
</dbReference>
<dbReference type="OrthoDB" id="25586at2759"/>
<feature type="non-terminal residue" evidence="1">
    <location>
        <position position="1"/>
    </location>
</feature>
<proteinExistence type="predicted"/>
<reference evidence="1" key="1">
    <citation type="journal article" date="2021" name="Open Biol.">
        <title>Shared evolutionary footprints suggest mitochondrial oxidative damage underlies multiple complex I losses in fungi.</title>
        <authorList>
            <person name="Schikora-Tamarit M.A."/>
            <person name="Marcet-Houben M."/>
            <person name="Nosek J."/>
            <person name="Gabaldon T."/>
        </authorList>
    </citation>
    <scope>NUCLEOTIDE SEQUENCE</scope>
    <source>
        <strain evidence="1">CBS2887</strain>
    </source>
</reference>
<comment type="caution">
    <text evidence="1">The sequence shown here is derived from an EMBL/GenBank/DDBJ whole genome shotgun (WGS) entry which is preliminary data.</text>
</comment>
<keyword evidence="2" id="KW-1185">Reference proteome</keyword>
<organism evidence="1 2">
    <name type="scientific">Wickerhamomyces pijperi</name>
    <name type="common">Yeast</name>
    <name type="synonym">Pichia pijperi</name>
    <dbReference type="NCBI Taxonomy" id="599730"/>
    <lineage>
        <taxon>Eukaryota</taxon>
        <taxon>Fungi</taxon>
        <taxon>Dikarya</taxon>
        <taxon>Ascomycota</taxon>
        <taxon>Saccharomycotina</taxon>
        <taxon>Saccharomycetes</taxon>
        <taxon>Phaffomycetales</taxon>
        <taxon>Wickerhamomycetaceae</taxon>
        <taxon>Wickerhamomyces</taxon>
    </lineage>
</organism>
<reference evidence="1" key="2">
    <citation type="submission" date="2021-01" db="EMBL/GenBank/DDBJ databases">
        <authorList>
            <person name="Schikora-Tamarit M.A."/>
        </authorList>
    </citation>
    <scope>NUCLEOTIDE SEQUENCE</scope>
    <source>
        <strain evidence="1">CBS2887</strain>
    </source>
</reference>
<accession>A0A9P8PN31</accession>
<dbReference type="Proteomes" id="UP000774326">
    <property type="component" value="Unassembled WGS sequence"/>
</dbReference>
<name>A0A9P8PN31_WICPI</name>
<protein>
    <submittedName>
        <fullName evidence="1">Uncharacterized protein</fullName>
    </submittedName>
</protein>